<organism evidence="6 7">
    <name type="scientific">Rotaria sordida</name>
    <dbReference type="NCBI Taxonomy" id="392033"/>
    <lineage>
        <taxon>Eukaryota</taxon>
        <taxon>Metazoa</taxon>
        <taxon>Spiralia</taxon>
        <taxon>Gnathifera</taxon>
        <taxon>Rotifera</taxon>
        <taxon>Eurotatoria</taxon>
        <taxon>Bdelloidea</taxon>
        <taxon>Philodinida</taxon>
        <taxon>Philodinidae</taxon>
        <taxon>Rotaria</taxon>
    </lineage>
</organism>
<evidence type="ECO:0000259" key="5">
    <source>
        <dbReference type="SMART" id="SM00644"/>
    </source>
</evidence>
<keyword evidence="3" id="KW-0378">Hydrolase</keyword>
<comment type="catalytic activity">
    <reaction evidence="1">
        <text>Hydrolyzes the link between N-acetylmuramoyl residues and L-amino acid residues in certain cell-wall glycopeptides.</text>
        <dbReference type="EC" id="3.5.1.28"/>
    </reaction>
</comment>
<name>A0A814HJU0_9BILA</name>
<dbReference type="Proteomes" id="UP000663889">
    <property type="component" value="Unassembled WGS sequence"/>
</dbReference>
<dbReference type="EC" id="3.5.1.28" evidence="2"/>
<dbReference type="InterPro" id="IPR002502">
    <property type="entry name" value="Amidase_domain"/>
</dbReference>
<dbReference type="GO" id="GO:0009253">
    <property type="term" value="P:peptidoglycan catabolic process"/>
    <property type="evidence" value="ECO:0007669"/>
    <property type="project" value="InterPro"/>
</dbReference>
<evidence type="ECO:0000256" key="4">
    <source>
        <dbReference type="ARBA" id="ARBA00023316"/>
    </source>
</evidence>
<sequence>MLTDLADVLRKADLTVVEVDDWKTRGHGNMNSVKSIIVHHMAGPANGDFPSLNIIRDGRTDLAGPLSQLGLGRTGKWYVIAAGRSYHAGKTIDDSIFGNSNAIGIEAEGTGVPATDSGHAYWPEVQWQSYQSIFYASKQLRHPSATSTKHLVLYINSIDMIFGVLSIVACLSLVHVANPFVTNISYVANNGTQSRLMVTNLATILRNAGLKVVEVSGWTTRGHGQMTSVKSIIVHHTAGPASGDMPSLNFIRDGSSSLRGPLSQLALGRTGTWYVVAAGLCYHAGVVTDSSLYSNANAIGIEAESTGVPASNAGHAHWPEVQWQSYVRGVRALKNAFNVPASRVKGHKEVASPLGRKIDPNFSMDEFRAAL</sequence>
<gene>
    <name evidence="6" type="ORF">SEV965_LOCUS11274</name>
</gene>
<dbReference type="GO" id="GO:0009254">
    <property type="term" value="P:peptidoglycan turnover"/>
    <property type="evidence" value="ECO:0007669"/>
    <property type="project" value="TreeGrafter"/>
</dbReference>
<proteinExistence type="predicted"/>
<dbReference type="GO" id="GO:0071555">
    <property type="term" value="P:cell wall organization"/>
    <property type="evidence" value="ECO:0007669"/>
    <property type="project" value="UniProtKB-KW"/>
</dbReference>
<reference evidence="6" key="1">
    <citation type="submission" date="2021-02" db="EMBL/GenBank/DDBJ databases">
        <authorList>
            <person name="Nowell W R."/>
        </authorList>
    </citation>
    <scope>NUCLEOTIDE SEQUENCE</scope>
</reference>
<accession>A0A814HJU0</accession>
<comment type="caution">
    <text evidence="6">The sequence shown here is derived from an EMBL/GenBank/DDBJ whole genome shotgun (WGS) entry which is preliminary data.</text>
</comment>
<evidence type="ECO:0000313" key="7">
    <source>
        <dbReference type="Proteomes" id="UP000663889"/>
    </source>
</evidence>
<dbReference type="InterPro" id="IPR036505">
    <property type="entry name" value="Amidase/PGRP_sf"/>
</dbReference>
<dbReference type="GO" id="GO:0008745">
    <property type="term" value="F:N-acetylmuramoyl-L-alanine amidase activity"/>
    <property type="evidence" value="ECO:0007669"/>
    <property type="project" value="UniProtKB-EC"/>
</dbReference>
<dbReference type="EMBL" id="CAJNOU010000482">
    <property type="protein sequence ID" value="CAF1010622.1"/>
    <property type="molecule type" value="Genomic_DNA"/>
</dbReference>
<dbReference type="Pfam" id="PF01510">
    <property type="entry name" value="Amidase_2"/>
    <property type="match status" value="2"/>
</dbReference>
<protein>
    <recommendedName>
        <fullName evidence="2">N-acetylmuramoyl-L-alanine amidase</fullName>
        <ecNumber evidence="2">3.5.1.28</ecNumber>
    </recommendedName>
</protein>
<evidence type="ECO:0000256" key="1">
    <source>
        <dbReference type="ARBA" id="ARBA00001561"/>
    </source>
</evidence>
<keyword evidence="4" id="KW-0961">Cell wall biogenesis/degradation</keyword>
<evidence type="ECO:0000256" key="2">
    <source>
        <dbReference type="ARBA" id="ARBA00011901"/>
    </source>
</evidence>
<dbReference type="AlphaFoldDB" id="A0A814HJU0"/>
<dbReference type="SMART" id="SM00644">
    <property type="entry name" value="Ami_2"/>
    <property type="match status" value="1"/>
</dbReference>
<dbReference type="Gene3D" id="3.40.80.10">
    <property type="entry name" value="Peptidoglycan recognition protein-like"/>
    <property type="match status" value="1"/>
</dbReference>
<dbReference type="PANTHER" id="PTHR30417:SF1">
    <property type="entry name" value="N-ACETYLMURAMOYL-L-ALANINE AMIDASE AMID"/>
    <property type="match status" value="1"/>
</dbReference>
<dbReference type="SUPFAM" id="SSF55846">
    <property type="entry name" value="N-acetylmuramoyl-L-alanine amidase-like"/>
    <property type="match status" value="2"/>
</dbReference>
<evidence type="ECO:0000256" key="3">
    <source>
        <dbReference type="ARBA" id="ARBA00022801"/>
    </source>
</evidence>
<dbReference type="PANTHER" id="PTHR30417">
    <property type="entry name" value="N-ACETYLMURAMOYL-L-ALANINE AMIDASE AMID"/>
    <property type="match status" value="1"/>
</dbReference>
<dbReference type="InterPro" id="IPR051206">
    <property type="entry name" value="NAMLAA_amidase_2"/>
</dbReference>
<feature type="domain" description="N-acetylmuramoyl-L-alanine amidase" evidence="5">
    <location>
        <begin position="219"/>
        <end position="361"/>
    </location>
</feature>
<evidence type="ECO:0000313" key="6">
    <source>
        <dbReference type="EMBL" id="CAF1010622.1"/>
    </source>
</evidence>